<accession>A0ABW3J3P6</accession>
<feature type="transmembrane region" description="Helical" evidence="5">
    <location>
        <begin position="73"/>
        <end position="93"/>
    </location>
</feature>
<dbReference type="InterPro" id="IPR051533">
    <property type="entry name" value="WaaL-like"/>
</dbReference>
<dbReference type="InterPro" id="IPR007016">
    <property type="entry name" value="O-antigen_ligase-rel_domated"/>
</dbReference>
<keyword evidence="8" id="KW-1185">Reference proteome</keyword>
<gene>
    <name evidence="7" type="ORF">ACFQ0S_11140</name>
</gene>
<dbReference type="Proteomes" id="UP001597051">
    <property type="component" value="Unassembled WGS sequence"/>
</dbReference>
<dbReference type="PANTHER" id="PTHR37422">
    <property type="entry name" value="TEICHURONIC ACID BIOSYNTHESIS PROTEIN TUAE"/>
    <property type="match status" value="1"/>
</dbReference>
<sequence length="267" mass="31515">MHLAFASIINLYFIFYSFQKKEKIIFSTLNIITFAFSFFLILFVNTRLALFNALFGFGLIFFYEIIKKYNFRIVIGILVVLSISLTSIFYVYVQKNPYMKEKYYKVTFAHMDKVGKLDEIENPEAEVYNSFVTRLSIWKSAWELSLNNLPFGVGASDGKPELFKYFRQTNQKFLAKYDFPTHNQYIDYFLKFGILGVLIILMFFYNLAYLGFSTKSPIIISFFFLFFLSNITDDYLIRFDGIAFCGLWISIFGCYWLQRKRLSVNTS</sequence>
<evidence type="ECO:0000256" key="5">
    <source>
        <dbReference type="SAM" id="Phobius"/>
    </source>
</evidence>
<feature type="transmembrane region" description="Helical" evidence="5">
    <location>
        <begin position="49"/>
        <end position="66"/>
    </location>
</feature>
<evidence type="ECO:0000313" key="8">
    <source>
        <dbReference type="Proteomes" id="UP001597051"/>
    </source>
</evidence>
<evidence type="ECO:0000256" key="4">
    <source>
        <dbReference type="ARBA" id="ARBA00023136"/>
    </source>
</evidence>
<evidence type="ECO:0000256" key="2">
    <source>
        <dbReference type="ARBA" id="ARBA00022692"/>
    </source>
</evidence>
<feature type="transmembrane region" description="Helical" evidence="5">
    <location>
        <begin position="235"/>
        <end position="257"/>
    </location>
</feature>
<dbReference type="EMBL" id="JBHTIZ010000026">
    <property type="protein sequence ID" value="MFD0985028.1"/>
    <property type="molecule type" value="Genomic_DNA"/>
</dbReference>
<keyword evidence="2 5" id="KW-0812">Transmembrane</keyword>
<dbReference type="GO" id="GO:0016874">
    <property type="term" value="F:ligase activity"/>
    <property type="evidence" value="ECO:0007669"/>
    <property type="project" value="UniProtKB-KW"/>
</dbReference>
<proteinExistence type="predicted"/>
<evidence type="ECO:0000256" key="3">
    <source>
        <dbReference type="ARBA" id="ARBA00022989"/>
    </source>
</evidence>
<dbReference type="RefSeq" id="WP_379757921.1">
    <property type="nucleotide sequence ID" value="NZ_JBHSYB010000027.1"/>
</dbReference>
<protein>
    <submittedName>
        <fullName evidence="7">O-antigen ligase family protein</fullName>
    </submittedName>
</protein>
<evidence type="ECO:0000256" key="1">
    <source>
        <dbReference type="ARBA" id="ARBA00004141"/>
    </source>
</evidence>
<name>A0ABW3J3P6_9FLAO</name>
<keyword evidence="4 5" id="KW-0472">Membrane</keyword>
<dbReference type="PANTHER" id="PTHR37422:SF17">
    <property type="entry name" value="O-ANTIGEN LIGASE"/>
    <property type="match status" value="1"/>
</dbReference>
<organism evidence="7 8">
    <name type="scientific">Flavobacterium myungsuense</name>
    <dbReference type="NCBI Taxonomy" id="651823"/>
    <lineage>
        <taxon>Bacteria</taxon>
        <taxon>Pseudomonadati</taxon>
        <taxon>Bacteroidota</taxon>
        <taxon>Flavobacteriia</taxon>
        <taxon>Flavobacteriales</taxon>
        <taxon>Flavobacteriaceae</taxon>
        <taxon>Flavobacterium</taxon>
    </lineage>
</organism>
<keyword evidence="3 5" id="KW-1133">Transmembrane helix</keyword>
<feature type="transmembrane region" description="Helical" evidence="5">
    <location>
        <begin position="24"/>
        <end position="43"/>
    </location>
</feature>
<feature type="transmembrane region" description="Helical" evidence="5">
    <location>
        <begin position="188"/>
        <end position="205"/>
    </location>
</feature>
<comment type="subcellular location">
    <subcellularLocation>
        <location evidence="1">Membrane</location>
        <topology evidence="1">Multi-pass membrane protein</topology>
    </subcellularLocation>
</comment>
<dbReference type="Pfam" id="PF04932">
    <property type="entry name" value="Wzy_C"/>
    <property type="match status" value="1"/>
</dbReference>
<reference evidence="8" key="1">
    <citation type="journal article" date="2019" name="Int. J. Syst. Evol. Microbiol.">
        <title>The Global Catalogue of Microorganisms (GCM) 10K type strain sequencing project: providing services to taxonomists for standard genome sequencing and annotation.</title>
        <authorList>
            <consortium name="The Broad Institute Genomics Platform"/>
            <consortium name="The Broad Institute Genome Sequencing Center for Infectious Disease"/>
            <person name="Wu L."/>
            <person name="Ma J."/>
        </authorList>
    </citation>
    <scope>NUCLEOTIDE SEQUENCE [LARGE SCALE GENOMIC DNA]</scope>
    <source>
        <strain evidence="8">CECT 7649</strain>
    </source>
</reference>
<keyword evidence="7" id="KW-0436">Ligase</keyword>
<feature type="domain" description="O-antigen ligase-related" evidence="6">
    <location>
        <begin position="33"/>
        <end position="201"/>
    </location>
</feature>
<evidence type="ECO:0000259" key="6">
    <source>
        <dbReference type="Pfam" id="PF04932"/>
    </source>
</evidence>
<comment type="caution">
    <text evidence="7">The sequence shown here is derived from an EMBL/GenBank/DDBJ whole genome shotgun (WGS) entry which is preliminary data.</text>
</comment>
<evidence type="ECO:0000313" key="7">
    <source>
        <dbReference type="EMBL" id="MFD0985028.1"/>
    </source>
</evidence>